<dbReference type="GO" id="GO:0042910">
    <property type="term" value="F:xenobiotic transmembrane transporter activity"/>
    <property type="evidence" value="ECO:0007669"/>
    <property type="project" value="InterPro"/>
</dbReference>
<dbReference type="Pfam" id="PF01554">
    <property type="entry name" value="MatE"/>
    <property type="match status" value="4"/>
</dbReference>
<feature type="transmembrane region" description="Helical" evidence="6">
    <location>
        <begin position="52"/>
        <end position="78"/>
    </location>
</feature>
<feature type="transmembrane region" description="Helical" evidence="6">
    <location>
        <begin position="934"/>
        <end position="955"/>
    </location>
</feature>
<feature type="transmembrane region" description="Helical" evidence="6">
    <location>
        <begin position="202"/>
        <end position="224"/>
    </location>
</feature>
<feature type="transmembrane region" description="Helical" evidence="6">
    <location>
        <begin position="603"/>
        <end position="624"/>
    </location>
</feature>
<dbReference type="GO" id="GO:1990961">
    <property type="term" value="P:xenobiotic detoxification by transmembrane export across the plasma membrane"/>
    <property type="evidence" value="ECO:0007669"/>
    <property type="project" value="InterPro"/>
</dbReference>
<dbReference type="NCBIfam" id="TIGR00797">
    <property type="entry name" value="matE"/>
    <property type="match status" value="2"/>
</dbReference>
<gene>
    <name evidence="7" type="ORF">SVIM_LOCUS411664</name>
</gene>
<evidence type="ECO:0000256" key="3">
    <source>
        <dbReference type="ARBA" id="ARBA00022692"/>
    </source>
</evidence>
<feature type="transmembrane region" description="Helical" evidence="6">
    <location>
        <begin position="711"/>
        <end position="733"/>
    </location>
</feature>
<evidence type="ECO:0000256" key="4">
    <source>
        <dbReference type="ARBA" id="ARBA00022989"/>
    </source>
</evidence>
<evidence type="ECO:0000256" key="6">
    <source>
        <dbReference type="RuleBase" id="RU004914"/>
    </source>
</evidence>
<proteinExistence type="inferred from homology"/>
<feature type="transmembrane region" description="Helical" evidence="6">
    <location>
        <begin position="644"/>
        <end position="668"/>
    </location>
</feature>
<feature type="transmembrane region" description="Helical" evidence="6">
    <location>
        <begin position="739"/>
        <end position="761"/>
    </location>
</feature>
<feature type="transmembrane region" description="Helical" evidence="6">
    <location>
        <begin position="230"/>
        <end position="252"/>
    </location>
</feature>
<sequence length="1014" mass="109846">MGEESEYRPLLPELDSHSSIPDLSSATIEEFLENGPVAARWWPRLVAWESRLLWILSGSSIIVSVATFMLSFVTQVFSGHLGALELAGASIANVGIQGLAYGIMLGMASAVQTVCGQAYGAKKYSSMGIICQRAIILHLGAAVLLTFLYWFSGSVLRGIGQTDSIAEQGQIFARGLIPQLYAFALSCPMQRFLQAQNIVNPLAYMSVSVLLLHTLLTWIAVYVLDYGLLGAALTLSFSWWVFVILNALYIVLSPSCKETWTGLSATAFTGIWPYFKLTLSSAVMLCLEIWYSQGLVLISGLLADPTVSLDSISICMNYLNWDMQFMLGLSASTSVRVSNELGAGHAKVAKLSVMVVNGTSIIISIIFSAIVLSFKVGLSKLFTSDVEVIAAVSDLTPLLAISVFLNGIQPILSGVAIGSGWQSTVAYVNLTTYYVIGLPIGCVLGFKTSLGVAGIWWGMIVGVLLQTITLIILTARTNWESEVLKAGERVKNSANEDFSDMIVVLEEITMGEESEYRPLLPELDSHSRIPDLTSATIEEFLEHGPVSARWWPRLVAWESRLLWILSGSSIIVSVTTFMLSFVTQVFSGHLGALELAGASIANVGIQGLAYGIMLGMASAVQTVCGQAYGAKKYSSMGIICQRAIILHLGAAFLLTFLYWFSGSFLLAIGQKDSIAEQGQIFARGLIPQLYAFAFSCPMQRFLQAQNIVNPLAYMSVSVLLLHTLLTWIAVYVLDYGLLGAALTLSFSWWVFVILIALYIVLSPSCKETWTGLSASAFTGIWPYFKLTLSSAVMLCLEIWYSQGLVLIAGLLADPTVSLDSISICMNYLNWDMEFMLGLSASTSVRVSNELGAGHGKVAKFAVMVVTSTSTIISIFFSAIVLSFRVGLSKLFTSNVEVIEAVSDLTPLLAISVFLNGIQPILSGVAIGSGWQSTVAYVNLTTYYVIGLPIGCVLGFKTSLGVAGIWWGMVSGVLLQTITLIILTARTNWDHEVQKAVERLKKSANEDFSDMVETI</sequence>
<organism evidence="7">
    <name type="scientific">Salix viminalis</name>
    <name type="common">Common osier</name>
    <name type="synonym">Basket willow</name>
    <dbReference type="NCBI Taxonomy" id="40686"/>
    <lineage>
        <taxon>Eukaryota</taxon>
        <taxon>Viridiplantae</taxon>
        <taxon>Streptophyta</taxon>
        <taxon>Embryophyta</taxon>
        <taxon>Tracheophyta</taxon>
        <taxon>Spermatophyta</taxon>
        <taxon>Magnoliopsida</taxon>
        <taxon>eudicotyledons</taxon>
        <taxon>Gunneridae</taxon>
        <taxon>Pentapetalae</taxon>
        <taxon>rosids</taxon>
        <taxon>fabids</taxon>
        <taxon>Malpighiales</taxon>
        <taxon>Salicaceae</taxon>
        <taxon>Saliceae</taxon>
        <taxon>Salix</taxon>
    </lineage>
</organism>
<evidence type="ECO:0000256" key="2">
    <source>
        <dbReference type="ARBA" id="ARBA00010199"/>
    </source>
</evidence>
<feature type="transmembrane region" description="Helical" evidence="6">
    <location>
        <begin position="425"/>
        <end position="446"/>
    </location>
</feature>
<feature type="transmembrane region" description="Helical" evidence="6">
    <location>
        <begin position="907"/>
        <end position="927"/>
    </location>
</feature>
<name>A0A6N2MRP4_SALVM</name>
<dbReference type="GO" id="GO:0016020">
    <property type="term" value="C:membrane"/>
    <property type="evidence" value="ECO:0007669"/>
    <property type="project" value="UniProtKB-SubCell"/>
</dbReference>
<dbReference type="InterPro" id="IPR002528">
    <property type="entry name" value="MATE_fam"/>
</dbReference>
<keyword evidence="3 6" id="KW-0812">Transmembrane</keyword>
<feature type="transmembrane region" description="Helical" evidence="6">
    <location>
        <begin position="398"/>
        <end position="418"/>
    </location>
</feature>
<dbReference type="AlphaFoldDB" id="A0A6N2MRP4"/>
<protein>
    <recommendedName>
        <fullName evidence="6">Protein DETOXIFICATION</fullName>
    </recommendedName>
    <alternativeName>
        <fullName evidence="6">Multidrug and toxic compound extrusion protein</fullName>
    </alternativeName>
</protein>
<dbReference type="PANTHER" id="PTHR11206">
    <property type="entry name" value="MULTIDRUG RESISTANCE PROTEIN"/>
    <property type="match status" value="1"/>
</dbReference>
<reference evidence="7" key="1">
    <citation type="submission" date="2019-03" db="EMBL/GenBank/DDBJ databases">
        <authorList>
            <person name="Mank J."/>
            <person name="Almeida P."/>
        </authorList>
    </citation>
    <scope>NUCLEOTIDE SEQUENCE</scope>
    <source>
        <strain evidence="7">78183</strain>
    </source>
</reference>
<feature type="transmembrane region" description="Helical" evidence="6">
    <location>
        <begin position="860"/>
        <end position="887"/>
    </location>
</feature>
<dbReference type="InterPro" id="IPR045069">
    <property type="entry name" value="MATE_euk"/>
</dbReference>
<feature type="transmembrane region" description="Helical" evidence="6">
    <location>
        <begin position="561"/>
        <end position="583"/>
    </location>
</feature>
<comment type="similarity">
    <text evidence="2 6">Belongs to the multi antimicrobial extrusion (MATE) (TC 2.A.66.1) family.</text>
</comment>
<feature type="transmembrane region" description="Helical" evidence="6">
    <location>
        <begin position="133"/>
        <end position="151"/>
    </location>
</feature>
<feature type="transmembrane region" description="Helical" evidence="6">
    <location>
        <begin position="355"/>
        <end position="378"/>
    </location>
</feature>
<dbReference type="EMBL" id="CAADRP010001930">
    <property type="protein sequence ID" value="VFU57038.1"/>
    <property type="molecule type" value="Genomic_DNA"/>
</dbReference>
<evidence type="ECO:0000256" key="5">
    <source>
        <dbReference type="ARBA" id="ARBA00023136"/>
    </source>
</evidence>
<feature type="transmembrane region" description="Helical" evidence="6">
    <location>
        <begin position="98"/>
        <end position="121"/>
    </location>
</feature>
<accession>A0A6N2MRP4</accession>
<keyword evidence="4 6" id="KW-1133">Transmembrane helix</keyword>
<dbReference type="GO" id="GO:0015297">
    <property type="term" value="F:antiporter activity"/>
    <property type="evidence" value="ECO:0007669"/>
    <property type="project" value="InterPro"/>
</dbReference>
<evidence type="ECO:0000313" key="7">
    <source>
        <dbReference type="EMBL" id="VFU57038.1"/>
    </source>
</evidence>
<feature type="transmembrane region" description="Helical" evidence="6">
    <location>
        <begin position="452"/>
        <end position="475"/>
    </location>
</feature>
<evidence type="ECO:0000256" key="1">
    <source>
        <dbReference type="ARBA" id="ARBA00004141"/>
    </source>
</evidence>
<dbReference type="CDD" id="cd13132">
    <property type="entry name" value="MATE_eukaryotic"/>
    <property type="match status" value="2"/>
</dbReference>
<keyword evidence="5 6" id="KW-0472">Membrane</keyword>
<comment type="subcellular location">
    <subcellularLocation>
        <location evidence="1">Membrane</location>
        <topology evidence="1">Multi-pass membrane protein</topology>
    </subcellularLocation>
</comment>
<feature type="transmembrane region" description="Helical" evidence="6">
    <location>
        <begin position="961"/>
        <end position="984"/>
    </location>
</feature>